<reference evidence="3" key="1">
    <citation type="submission" date="2024-05" db="EMBL/GenBank/DDBJ databases">
        <title>Planctomycetes of the genus Singulisphaera possess chitinolytic capabilities.</title>
        <authorList>
            <person name="Ivanova A."/>
        </authorList>
    </citation>
    <scope>NUCLEOTIDE SEQUENCE</scope>
    <source>
        <strain evidence="3">Ch08T</strain>
    </source>
</reference>
<dbReference type="InterPro" id="IPR001387">
    <property type="entry name" value="Cro/C1-type_HTH"/>
</dbReference>
<organism evidence="3">
    <name type="scientific">Singulisphaera sp. Ch08</name>
    <dbReference type="NCBI Taxonomy" id="3120278"/>
    <lineage>
        <taxon>Bacteria</taxon>
        <taxon>Pseudomonadati</taxon>
        <taxon>Planctomycetota</taxon>
        <taxon>Planctomycetia</taxon>
        <taxon>Isosphaerales</taxon>
        <taxon>Isosphaeraceae</taxon>
        <taxon>Singulisphaera</taxon>
    </lineage>
</organism>
<dbReference type="RefSeq" id="WP_406694456.1">
    <property type="nucleotide sequence ID" value="NZ_CP155447.1"/>
</dbReference>
<gene>
    <name evidence="3" type="ORF">V5E97_25615</name>
</gene>
<evidence type="ECO:0000256" key="1">
    <source>
        <dbReference type="SAM" id="MobiDB-lite"/>
    </source>
</evidence>
<dbReference type="GO" id="GO:0003677">
    <property type="term" value="F:DNA binding"/>
    <property type="evidence" value="ECO:0007669"/>
    <property type="project" value="InterPro"/>
</dbReference>
<name>A0AAU7C9T3_9BACT</name>
<feature type="compositionally biased region" description="Basic and acidic residues" evidence="1">
    <location>
        <begin position="126"/>
        <end position="138"/>
    </location>
</feature>
<dbReference type="PROSITE" id="PS50943">
    <property type="entry name" value="HTH_CROC1"/>
    <property type="match status" value="1"/>
</dbReference>
<evidence type="ECO:0000259" key="2">
    <source>
        <dbReference type="PROSITE" id="PS50943"/>
    </source>
</evidence>
<dbReference type="AlphaFoldDB" id="A0AAU7C9T3"/>
<dbReference type="Gene3D" id="1.10.260.40">
    <property type="entry name" value="lambda repressor-like DNA-binding domains"/>
    <property type="match status" value="1"/>
</dbReference>
<dbReference type="SMART" id="SM00530">
    <property type="entry name" value="HTH_XRE"/>
    <property type="match status" value="1"/>
</dbReference>
<proteinExistence type="predicted"/>
<evidence type="ECO:0000313" key="3">
    <source>
        <dbReference type="EMBL" id="XBH01712.1"/>
    </source>
</evidence>
<feature type="compositionally biased region" description="Basic and acidic residues" evidence="1">
    <location>
        <begin position="148"/>
        <end position="160"/>
    </location>
</feature>
<protein>
    <submittedName>
        <fullName evidence="3">Helix-turn-helix transcriptional regulator</fullName>
    </submittedName>
</protein>
<dbReference type="SUPFAM" id="SSF47413">
    <property type="entry name" value="lambda repressor-like DNA-binding domains"/>
    <property type="match status" value="1"/>
</dbReference>
<dbReference type="EMBL" id="CP155447">
    <property type="protein sequence ID" value="XBH01712.1"/>
    <property type="molecule type" value="Genomic_DNA"/>
</dbReference>
<dbReference type="CDD" id="cd00093">
    <property type="entry name" value="HTH_XRE"/>
    <property type="match status" value="1"/>
</dbReference>
<dbReference type="Pfam" id="PF01381">
    <property type="entry name" value="HTH_3"/>
    <property type="match status" value="1"/>
</dbReference>
<accession>A0AAU7C9T3</accession>
<feature type="region of interest" description="Disordered" evidence="1">
    <location>
        <begin position="124"/>
        <end position="160"/>
    </location>
</feature>
<feature type="domain" description="HTH cro/C1-type" evidence="2">
    <location>
        <begin position="63"/>
        <end position="108"/>
    </location>
</feature>
<sequence>MGTPMKDRHVIKLTDAESAELEAIREQFQAERPGPSSLVDRGEIDEPIPHGQFVELLSLVDQIKRAREQGGVSITDLSQQSGLTRAAISRLENGWNNNPTLDTLYRYALAAGMHIKLTAEPVAKPSEPDFVEKHETEQHPIPPGSDADMSRHLIEAKGTT</sequence>
<dbReference type="InterPro" id="IPR010982">
    <property type="entry name" value="Lambda_DNA-bd_dom_sf"/>
</dbReference>